<keyword evidence="8" id="KW-1185">Reference proteome</keyword>
<dbReference type="GO" id="GO:0016020">
    <property type="term" value="C:membrane"/>
    <property type="evidence" value="ECO:0007669"/>
    <property type="project" value="UniProtKB-SubCell"/>
</dbReference>
<gene>
    <name evidence="7" type="ordered locus">Selin_2016</name>
</gene>
<dbReference type="KEGG" id="din:Selin_2016"/>
<evidence type="ECO:0000256" key="4">
    <source>
        <dbReference type="ARBA" id="ARBA00023136"/>
    </source>
</evidence>
<dbReference type="PROSITE" id="PS52015">
    <property type="entry name" value="TONB_CTD"/>
    <property type="match status" value="1"/>
</dbReference>
<dbReference type="InParanoid" id="E6W2I6"/>
<dbReference type="EMBL" id="CP002432">
    <property type="protein sequence ID" value="ADU66736.1"/>
    <property type="molecule type" value="Genomic_DNA"/>
</dbReference>
<keyword evidence="4" id="KW-0472">Membrane</keyword>
<keyword evidence="2" id="KW-0812">Transmembrane</keyword>
<dbReference type="GO" id="GO:0055085">
    <property type="term" value="P:transmembrane transport"/>
    <property type="evidence" value="ECO:0007669"/>
    <property type="project" value="InterPro"/>
</dbReference>
<reference evidence="7 8" key="1">
    <citation type="submission" date="2010-12" db="EMBL/GenBank/DDBJ databases">
        <title>Complete sequence of Desulfurispirillum indicum S5.</title>
        <authorList>
            <consortium name="US DOE Joint Genome Institute"/>
            <person name="Lucas S."/>
            <person name="Copeland A."/>
            <person name="Lapidus A."/>
            <person name="Cheng J.-F."/>
            <person name="Goodwin L."/>
            <person name="Pitluck S."/>
            <person name="Chertkov O."/>
            <person name="Held B."/>
            <person name="Detter J.C."/>
            <person name="Han C."/>
            <person name="Tapia R."/>
            <person name="Land M."/>
            <person name="Hauser L."/>
            <person name="Kyrpides N."/>
            <person name="Ivanova N."/>
            <person name="Mikhailova N."/>
            <person name="Haggblom M."/>
            <person name="Rauschenbach I."/>
            <person name="Bini E."/>
            <person name="Woyke T."/>
        </authorList>
    </citation>
    <scope>NUCLEOTIDE SEQUENCE [LARGE SCALE GENOMIC DNA]</scope>
    <source>
        <strain evidence="8">ATCC BAA-1389 / DSM 22839 / S5</strain>
    </source>
</reference>
<dbReference type="HOGENOM" id="CLU_1145742_0_0_0"/>
<feature type="compositionally biased region" description="Pro residues" evidence="5">
    <location>
        <begin position="56"/>
        <end position="75"/>
    </location>
</feature>
<dbReference type="eggNOG" id="COG0810">
    <property type="taxonomic scope" value="Bacteria"/>
</dbReference>
<dbReference type="SUPFAM" id="SSF74653">
    <property type="entry name" value="TolA/TonB C-terminal domain"/>
    <property type="match status" value="1"/>
</dbReference>
<organism evidence="7 8">
    <name type="scientific">Desulfurispirillum indicum (strain ATCC BAA-1389 / DSM 22839 / S5)</name>
    <dbReference type="NCBI Taxonomy" id="653733"/>
    <lineage>
        <taxon>Bacteria</taxon>
        <taxon>Pseudomonadati</taxon>
        <taxon>Chrysiogenota</taxon>
        <taxon>Chrysiogenia</taxon>
        <taxon>Chrysiogenales</taxon>
        <taxon>Chrysiogenaceae</taxon>
        <taxon>Desulfurispirillum</taxon>
    </lineage>
</organism>
<protein>
    <submittedName>
        <fullName evidence="7">TonB family protein</fullName>
    </submittedName>
</protein>
<name>E6W2I6_DESIS</name>
<dbReference type="InterPro" id="IPR037682">
    <property type="entry name" value="TonB_C"/>
</dbReference>
<dbReference type="Proteomes" id="UP000002572">
    <property type="component" value="Chromosome"/>
</dbReference>
<proteinExistence type="predicted"/>
<sequence length="242" mass="26330">MTDAESYERLSSRLALLLTVLLGISLLAAMAAPEPAAREPLRPPAQPLTMAFASPPALPEIPSPPPPPVVKPVTLPEPPAERVPVNPVPVPAEPIPEVAPEPETVVQEAEQEQVPDEVIPETAEVPPADFEAVAEANAPVSQAAHESHRQADLLDELLRAVESEKFYPLPARRMGLEGELMITVTLDEQGRLVEFLIEEQGSHRLLRRAAEQTLERVARSFVADLSGSSPESLRFPLRYVLE</sequence>
<comment type="subcellular location">
    <subcellularLocation>
        <location evidence="1">Membrane</location>
        <topology evidence="1">Single-pass membrane protein</topology>
    </subcellularLocation>
</comment>
<evidence type="ECO:0000313" key="7">
    <source>
        <dbReference type="EMBL" id="ADU66736.1"/>
    </source>
</evidence>
<keyword evidence="3" id="KW-1133">Transmembrane helix</keyword>
<evidence type="ECO:0000256" key="5">
    <source>
        <dbReference type="SAM" id="MobiDB-lite"/>
    </source>
</evidence>
<evidence type="ECO:0000256" key="1">
    <source>
        <dbReference type="ARBA" id="ARBA00004167"/>
    </source>
</evidence>
<feature type="domain" description="TonB C-terminal" evidence="6">
    <location>
        <begin position="152"/>
        <end position="242"/>
    </location>
</feature>
<accession>E6W2I6</accession>
<dbReference type="Gene3D" id="3.30.1150.10">
    <property type="match status" value="1"/>
</dbReference>
<dbReference type="NCBIfam" id="TIGR01352">
    <property type="entry name" value="tonB_Cterm"/>
    <property type="match status" value="1"/>
</dbReference>
<evidence type="ECO:0000256" key="2">
    <source>
        <dbReference type="ARBA" id="ARBA00022692"/>
    </source>
</evidence>
<dbReference type="Pfam" id="PF03544">
    <property type="entry name" value="TonB_C"/>
    <property type="match status" value="1"/>
</dbReference>
<feature type="region of interest" description="Disordered" evidence="5">
    <location>
        <begin position="37"/>
        <end position="75"/>
    </location>
</feature>
<dbReference type="STRING" id="653733.Selin_2016"/>
<evidence type="ECO:0000259" key="6">
    <source>
        <dbReference type="PROSITE" id="PS52015"/>
    </source>
</evidence>
<evidence type="ECO:0000256" key="3">
    <source>
        <dbReference type="ARBA" id="ARBA00022989"/>
    </source>
</evidence>
<evidence type="ECO:0000313" key="8">
    <source>
        <dbReference type="Proteomes" id="UP000002572"/>
    </source>
</evidence>
<dbReference type="InterPro" id="IPR006260">
    <property type="entry name" value="TonB/TolA_C"/>
</dbReference>
<dbReference type="AlphaFoldDB" id="E6W2I6"/>